<sequence>MGYATNYNFASNYYEYKNLLNSYANNRYKNYDTLCNSIIYKSRIKQTFEVSEACRMVMGYLKHIEENGSSKDSVNKCKYLYFWLHNDLSPHKTDRYNTLNLYKGLLEAYNAIGTYPHICNDYMEDIKKIKLSYANKLMQLYSTYKTEQDSSNKCYCVCAKKCYDLHKLWAQDCHNDKDEDFCNELENFKYIYDRNMLYVGTCGNAPKTLDSVKGNVPHSPIVFPLMLILAMQSLLFILYKVNNAYYNT</sequence>
<name>A0A0J9UTI5_PLAVI</name>
<organism evidence="2 3">
    <name type="scientific">Plasmodium vivax India VII</name>
    <dbReference type="NCBI Taxonomy" id="1077284"/>
    <lineage>
        <taxon>Eukaryota</taxon>
        <taxon>Sar</taxon>
        <taxon>Alveolata</taxon>
        <taxon>Apicomplexa</taxon>
        <taxon>Aconoidasida</taxon>
        <taxon>Haemosporida</taxon>
        <taxon>Plasmodiidae</taxon>
        <taxon>Plasmodium</taxon>
        <taxon>Plasmodium (Plasmodium)</taxon>
    </lineage>
</organism>
<proteinExistence type="predicted"/>
<feature type="transmembrane region" description="Helical" evidence="1">
    <location>
        <begin position="221"/>
        <end position="239"/>
    </location>
</feature>
<protein>
    <recommendedName>
        <fullName evidence="4">VIR protein</fullName>
    </recommendedName>
</protein>
<evidence type="ECO:0000256" key="1">
    <source>
        <dbReference type="SAM" id="Phobius"/>
    </source>
</evidence>
<reference evidence="2 3" key="1">
    <citation type="submission" date="2011-08" db="EMBL/GenBank/DDBJ databases">
        <title>The Genome Sequence of Plasmodium vivax India VII.</title>
        <authorList>
            <consortium name="The Broad Institute Genome Sequencing Platform"/>
            <consortium name="The Broad Institute Genome Sequencing Center for Infectious Disease"/>
            <person name="Neafsey D."/>
            <person name="Carlton J."/>
            <person name="Barnwell J."/>
            <person name="Collins W."/>
            <person name="Escalante A."/>
            <person name="Mullikin J."/>
            <person name="Saul A."/>
            <person name="Guigo R."/>
            <person name="Camara F."/>
            <person name="Young S.K."/>
            <person name="Zeng Q."/>
            <person name="Gargeya S."/>
            <person name="Fitzgerald M."/>
            <person name="Haas B."/>
            <person name="Abouelleil A."/>
            <person name="Alvarado L."/>
            <person name="Arachchi H.M."/>
            <person name="Berlin A."/>
            <person name="Brown A."/>
            <person name="Chapman S.B."/>
            <person name="Chen Z."/>
            <person name="Dunbar C."/>
            <person name="Freedman E."/>
            <person name="Gearin G."/>
            <person name="Gellesch M."/>
            <person name="Goldberg J."/>
            <person name="Griggs A."/>
            <person name="Gujja S."/>
            <person name="Heiman D."/>
            <person name="Howarth C."/>
            <person name="Larson L."/>
            <person name="Lui A."/>
            <person name="MacDonald P.J.P."/>
            <person name="Montmayeur A."/>
            <person name="Murphy C."/>
            <person name="Neiman D."/>
            <person name="Pearson M."/>
            <person name="Priest M."/>
            <person name="Roberts A."/>
            <person name="Saif S."/>
            <person name="Shea T."/>
            <person name="Shenoy N."/>
            <person name="Sisk P."/>
            <person name="Stolte C."/>
            <person name="Sykes S."/>
            <person name="Wortman J."/>
            <person name="Nusbaum C."/>
            <person name="Birren B."/>
        </authorList>
    </citation>
    <scope>NUCLEOTIDE SEQUENCE [LARGE SCALE GENOMIC DNA]</scope>
    <source>
        <strain evidence="2 3">India VII</strain>
    </source>
</reference>
<evidence type="ECO:0008006" key="4">
    <source>
        <dbReference type="Google" id="ProtNLM"/>
    </source>
</evidence>
<dbReference type="Pfam" id="PF05795">
    <property type="entry name" value="Plasmodium_Vir"/>
    <property type="match status" value="1"/>
</dbReference>
<accession>A0A0J9UTI5</accession>
<dbReference type="EMBL" id="KQ234635">
    <property type="protein sequence ID" value="KMZ76738.1"/>
    <property type="molecule type" value="Genomic_DNA"/>
</dbReference>
<gene>
    <name evidence="2" type="ORF">PVIIG_06219</name>
</gene>
<evidence type="ECO:0000313" key="2">
    <source>
        <dbReference type="EMBL" id="KMZ76738.1"/>
    </source>
</evidence>
<keyword evidence="1" id="KW-0472">Membrane</keyword>
<dbReference type="InterPro" id="IPR008780">
    <property type="entry name" value="Plasmodium_Vir"/>
</dbReference>
<keyword evidence="1" id="KW-0812">Transmembrane</keyword>
<dbReference type="AlphaFoldDB" id="A0A0J9UTI5"/>
<evidence type="ECO:0000313" key="3">
    <source>
        <dbReference type="Proteomes" id="UP000053562"/>
    </source>
</evidence>
<dbReference type="Proteomes" id="UP000053562">
    <property type="component" value="Unassembled WGS sequence"/>
</dbReference>
<keyword evidence="1" id="KW-1133">Transmembrane helix</keyword>